<protein>
    <recommendedName>
        <fullName evidence="3">Heme-binding protein</fullName>
    </recommendedName>
</protein>
<proteinExistence type="predicted"/>
<dbReference type="STRING" id="43064.SAMN04488086_1275"/>
<gene>
    <name evidence="1" type="ORF">TPAS_2926</name>
</gene>
<dbReference type="InterPro" id="IPR052517">
    <property type="entry name" value="GlcG_carb_metab_protein"/>
</dbReference>
<organism evidence="1 2">
    <name type="scientific">Trichococcus pasteurii</name>
    <dbReference type="NCBI Taxonomy" id="43064"/>
    <lineage>
        <taxon>Bacteria</taxon>
        <taxon>Bacillati</taxon>
        <taxon>Bacillota</taxon>
        <taxon>Bacilli</taxon>
        <taxon>Lactobacillales</taxon>
        <taxon>Carnobacteriaceae</taxon>
        <taxon>Trichococcus</taxon>
    </lineage>
</organism>
<dbReference type="PANTHER" id="PTHR34309">
    <property type="entry name" value="SLR1406 PROTEIN"/>
    <property type="match status" value="1"/>
</dbReference>
<keyword evidence="2" id="KW-1185">Reference proteome</keyword>
<name>A0A1W1IK26_9LACT</name>
<dbReference type="InterPro" id="IPR038084">
    <property type="entry name" value="PduO/GlcC-like_sf"/>
</dbReference>
<evidence type="ECO:0000313" key="1">
    <source>
        <dbReference type="EMBL" id="SLM53199.1"/>
    </source>
</evidence>
<dbReference type="PANTHER" id="PTHR34309:SF1">
    <property type="entry name" value="PROTEIN GLCG"/>
    <property type="match status" value="1"/>
</dbReference>
<dbReference type="SUPFAM" id="SSF143744">
    <property type="entry name" value="GlcG-like"/>
    <property type="match status" value="1"/>
</dbReference>
<dbReference type="InterPro" id="IPR005624">
    <property type="entry name" value="PduO/GlcC-like"/>
</dbReference>
<dbReference type="Pfam" id="PF03928">
    <property type="entry name" value="HbpS-like"/>
    <property type="match status" value="1"/>
</dbReference>
<dbReference type="Gene3D" id="3.30.450.150">
    <property type="entry name" value="Haem-degrading domain"/>
    <property type="match status" value="1"/>
</dbReference>
<dbReference type="Proteomes" id="UP000195985">
    <property type="component" value="Unassembled WGS sequence"/>
</dbReference>
<dbReference type="RefSeq" id="WP_068561804.1">
    <property type="nucleotide sequence ID" value="NZ_FONM01000027.1"/>
</dbReference>
<evidence type="ECO:0000313" key="2">
    <source>
        <dbReference type="Proteomes" id="UP000195985"/>
    </source>
</evidence>
<reference evidence="2" key="1">
    <citation type="submission" date="2016-04" db="EMBL/GenBank/DDBJ databases">
        <authorList>
            <person name="Strepis N."/>
        </authorList>
    </citation>
    <scope>NUCLEOTIDE SEQUENCE [LARGE SCALE GENOMIC DNA]</scope>
</reference>
<accession>A0A1W1IK26</accession>
<evidence type="ECO:0008006" key="3">
    <source>
        <dbReference type="Google" id="ProtNLM"/>
    </source>
</evidence>
<dbReference type="AlphaFoldDB" id="A0A1W1IK26"/>
<dbReference type="EMBL" id="FWEY01000013">
    <property type="protein sequence ID" value="SLM53199.1"/>
    <property type="molecule type" value="Genomic_DNA"/>
</dbReference>
<dbReference type="OrthoDB" id="9778896at2"/>
<sequence>MKKLREMKQLSLEIVKEMAAAAEAKAGDINVQVVFAAVDVGANLMLMHRMEDAFITSTEIAINKAFTSAALKKGTHEVTPDIQPGESLYGLQLTNNCKIVPFGGGLPIIVDGQVVGAVGVSGGTVQEDMAIAKAAIEVFEKQF</sequence>